<dbReference type="Proteomes" id="UP000475545">
    <property type="component" value="Unassembled WGS sequence"/>
</dbReference>
<keyword evidence="2" id="KW-0238">DNA-binding</keyword>
<feature type="domain" description="HTH iclR-type" evidence="4">
    <location>
        <begin position="22"/>
        <end position="81"/>
    </location>
</feature>
<feature type="domain" description="IclR-ED" evidence="5">
    <location>
        <begin position="81"/>
        <end position="259"/>
    </location>
</feature>
<dbReference type="InterPro" id="IPR029016">
    <property type="entry name" value="GAF-like_dom_sf"/>
</dbReference>
<dbReference type="GO" id="GO:0003700">
    <property type="term" value="F:DNA-binding transcription factor activity"/>
    <property type="evidence" value="ECO:0007669"/>
    <property type="project" value="TreeGrafter"/>
</dbReference>
<dbReference type="Pfam" id="PF09339">
    <property type="entry name" value="HTH_IclR"/>
    <property type="match status" value="1"/>
</dbReference>
<evidence type="ECO:0000256" key="1">
    <source>
        <dbReference type="ARBA" id="ARBA00023015"/>
    </source>
</evidence>
<evidence type="ECO:0000256" key="2">
    <source>
        <dbReference type="ARBA" id="ARBA00023125"/>
    </source>
</evidence>
<keyword evidence="1" id="KW-0805">Transcription regulation</keyword>
<dbReference type="GO" id="GO:0003677">
    <property type="term" value="F:DNA binding"/>
    <property type="evidence" value="ECO:0007669"/>
    <property type="project" value="UniProtKB-KW"/>
</dbReference>
<dbReference type="InterPro" id="IPR036388">
    <property type="entry name" value="WH-like_DNA-bd_sf"/>
</dbReference>
<evidence type="ECO:0000259" key="5">
    <source>
        <dbReference type="PROSITE" id="PS51078"/>
    </source>
</evidence>
<dbReference type="SUPFAM" id="SSF55781">
    <property type="entry name" value="GAF domain-like"/>
    <property type="match status" value="1"/>
</dbReference>
<dbReference type="InterPro" id="IPR005471">
    <property type="entry name" value="Tscrpt_reg_IclR_N"/>
</dbReference>
<dbReference type="PANTHER" id="PTHR30136:SF24">
    <property type="entry name" value="HTH-TYPE TRANSCRIPTIONAL REPRESSOR ALLR"/>
    <property type="match status" value="1"/>
</dbReference>
<dbReference type="AlphaFoldDB" id="A0A6L7GVD5"/>
<sequence length="259" mass="28195">MSQDTTLHETAPGSDPPPPYAIASVDNALRIVLMLDERGMRLTDIATHLDVARSTAHRLLAMLVYRGFAVRGEDHLYRAGRVRHRSAPTSSRRADDLTRLVRPALAELNESLDETVHLQVLQGRLVHFIESIEGTQPLRIGSRAGATLPAHRTSGGKAMLASLPRTELDAIWSAAEEHDGLPQDVADLLQPVRQLGYGVNLGTTERGIHAIGAAIMSADSRPVAAVSVSMPSIRLPRRRVRELAESVVRTARNAESALR</sequence>
<accession>A0A6L7GVD5</accession>
<evidence type="ECO:0000259" key="4">
    <source>
        <dbReference type="PROSITE" id="PS51077"/>
    </source>
</evidence>
<name>A0A6L7GVD5_9ACTN</name>
<dbReference type="PROSITE" id="PS51077">
    <property type="entry name" value="HTH_ICLR"/>
    <property type="match status" value="1"/>
</dbReference>
<dbReference type="SUPFAM" id="SSF46785">
    <property type="entry name" value="Winged helix' DNA-binding domain"/>
    <property type="match status" value="1"/>
</dbReference>
<protein>
    <submittedName>
        <fullName evidence="6">Helix-turn-helix domain-containing protein</fullName>
    </submittedName>
</protein>
<evidence type="ECO:0000313" key="7">
    <source>
        <dbReference type="Proteomes" id="UP000475545"/>
    </source>
</evidence>
<dbReference type="InterPro" id="IPR036390">
    <property type="entry name" value="WH_DNA-bd_sf"/>
</dbReference>
<evidence type="ECO:0000256" key="3">
    <source>
        <dbReference type="ARBA" id="ARBA00023163"/>
    </source>
</evidence>
<dbReference type="SMART" id="SM00346">
    <property type="entry name" value="HTH_ICLR"/>
    <property type="match status" value="1"/>
</dbReference>
<organism evidence="6 7">
    <name type="scientific">Gordonia mangrovi</name>
    <dbReference type="NCBI Taxonomy" id="2665643"/>
    <lineage>
        <taxon>Bacteria</taxon>
        <taxon>Bacillati</taxon>
        <taxon>Actinomycetota</taxon>
        <taxon>Actinomycetes</taxon>
        <taxon>Mycobacteriales</taxon>
        <taxon>Gordoniaceae</taxon>
        <taxon>Gordonia</taxon>
    </lineage>
</organism>
<keyword evidence="3" id="KW-0804">Transcription</keyword>
<keyword evidence="7" id="KW-1185">Reference proteome</keyword>
<proteinExistence type="predicted"/>
<dbReference type="Pfam" id="PF01614">
    <property type="entry name" value="IclR_C"/>
    <property type="match status" value="1"/>
</dbReference>
<dbReference type="EMBL" id="WMBR01000005">
    <property type="protein sequence ID" value="MXP23427.1"/>
    <property type="molecule type" value="Genomic_DNA"/>
</dbReference>
<dbReference type="Gene3D" id="1.10.10.10">
    <property type="entry name" value="Winged helix-like DNA-binding domain superfamily/Winged helix DNA-binding domain"/>
    <property type="match status" value="1"/>
</dbReference>
<evidence type="ECO:0000313" key="6">
    <source>
        <dbReference type="EMBL" id="MXP23427.1"/>
    </source>
</evidence>
<dbReference type="Gene3D" id="3.30.450.40">
    <property type="match status" value="1"/>
</dbReference>
<dbReference type="InterPro" id="IPR014757">
    <property type="entry name" value="Tscrpt_reg_IclR_C"/>
</dbReference>
<dbReference type="PANTHER" id="PTHR30136">
    <property type="entry name" value="HELIX-TURN-HELIX TRANSCRIPTIONAL REGULATOR, ICLR FAMILY"/>
    <property type="match status" value="1"/>
</dbReference>
<dbReference type="PROSITE" id="PS51078">
    <property type="entry name" value="ICLR_ED"/>
    <property type="match status" value="1"/>
</dbReference>
<gene>
    <name evidence="6" type="ORF">GIY30_18980</name>
</gene>
<comment type="caution">
    <text evidence="6">The sequence shown here is derived from an EMBL/GenBank/DDBJ whole genome shotgun (WGS) entry which is preliminary data.</text>
</comment>
<reference evidence="6 7" key="1">
    <citation type="submission" date="2019-11" db="EMBL/GenBank/DDBJ databases">
        <title>Gordonia sp. nov., a novel actinobacterium isolated from mangrove soil in Hainan.</title>
        <authorList>
            <person name="Huang X."/>
            <person name="Xie Y."/>
            <person name="Chu X."/>
            <person name="Xiao K."/>
        </authorList>
    </citation>
    <scope>NUCLEOTIDE SEQUENCE [LARGE SCALE GENOMIC DNA]</scope>
    <source>
        <strain evidence="6 7">HNM0687</strain>
    </source>
</reference>
<dbReference type="GO" id="GO:0045892">
    <property type="term" value="P:negative regulation of DNA-templated transcription"/>
    <property type="evidence" value="ECO:0007669"/>
    <property type="project" value="TreeGrafter"/>
</dbReference>
<dbReference type="InterPro" id="IPR050707">
    <property type="entry name" value="HTH_MetabolicPath_Reg"/>
</dbReference>
<dbReference type="RefSeq" id="WP_160903587.1">
    <property type="nucleotide sequence ID" value="NZ_CP102850.1"/>
</dbReference>